<keyword evidence="1" id="KW-0175">Coiled coil</keyword>
<dbReference type="EMBL" id="JAHUZN010000001">
    <property type="protein sequence ID" value="KAG8503317.1"/>
    <property type="molecule type" value="Genomic_DNA"/>
</dbReference>
<feature type="region of interest" description="Disordered" evidence="2">
    <location>
        <begin position="507"/>
        <end position="566"/>
    </location>
</feature>
<dbReference type="GO" id="GO:0006353">
    <property type="term" value="P:DNA-templated transcription termination"/>
    <property type="evidence" value="ECO:0007669"/>
    <property type="project" value="InterPro"/>
</dbReference>
<evidence type="ECO:0000313" key="5">
    <source>
        <dbReference type="Proteomes" id="UP000701853"/>
    </source>
</evidence>
<accession>A0A8J6D9F2</accession>
<protein>
    <recommendedName>
        <fullName evidence="3">Rho termination factor-like N-terminal domain-containing protein</fullName>
    </recommendedName>
</protein>
<dbReference type="Proteomes" id="UP000701853">
    <property type="component" value="Chromosome 1"/>
</dbReference>
<dbReference type="AlphaFoldDB" id="A0A8J6D9F2"/>
<dbReference type="OrthoDB" id="1065581at2759"/>
<reference evidence="4 5" key="1">
    <citation type="journal article" date="2021" name="bioRxiv">
        <title>The Gossypium anomalum genome as a resource for cotton improvement and evolutionary analysis of hybrid incompatibility.</title>
        <authorList>
            <person name="Grover C.E."/>
            <person name="Yuan D."/>
            <person name="Arick M.A."/>
            <person name="Miller E.R."/>
            <person name="Hu G."/>
            <person name="Peterson D.G."/>
            <person name="Wendel J.F."/>
            <person name="Udall J.A."/>
        </authorList>
    </citation>
    <scope>NUCLEOTIDE SEQUENCE [LARGE SCALE GENOMIC DNA]</scope>
    <source>
        <strain evidence="4">JFW-Udall</strain>
        <tissue evidence="4">Leaf</tissue>
    </source>
</reference>
<name>A0A8J6D9F2_9ROSI</name>
<feature type="domain" description="Rho termination factor-like N-terminal" evidence="3">
    <location>
        <begin position="758"/>
        <end position="787"/>
    </location>
</feature>
<evidence type="ECO:0000256" key="2">
    <source>
        <dbReference type="SAM" id="MobiDB-lite"/>
    </source>
</evidence>
<comment type="caution">
    <text evidence="4">The sequence shown here is derived from an EMBL/GenBank/DDBJ whole genome shotgun (WGS) entry which is preliminary data.</text>
</comment>
<evidence type="ECO:0000259" key="3">
    <source>
        <dbReference type="Pfam" id="PF07498"/>
    </source>
</evidence>
<gene>
    <name evidence="4" type="ORF">CXB51_001367</name>
</gene>
<feature type="coiled-coil region" evidence="1">
    <location>
        <begin position="81"/>
        <end position="142"/>
    </location>
</feature>
<proteinExistence type="predicted"/>
<feature type="compositionally biased region" description="Polar residues" evidence="2">
    <location>
        <begin position="626"/>
        <end position="638"/>
    </location>
</feature>
<evidence type="ECO:0000313" key="4">
    <source>
        <dbReference type="EMBL" id="KAG8503317.1"/>
    </source>
</evidence>
<feature type="region of interest" description="Disordered" evidence="2">
    <location>
        <begin position="622"/>
        <end position="642"/>
    </location>
</feature>
<evidence type="ECO:0000256" key="1">
    <source>
        <dbReference type="SAM" id="Coils"/>
    </source>
</evidence>
<dbReference type="InterPro" id="IPR011112">
    <property type="entry name" value="Rho-like_N"/>
</dbReference>
<organism evidence="4 5">
    <name type="scientific">Gossypium anomalum</name>
    <dbReference type="NCBI Taxonomy" id="47600"/>
    <lineage>
        <taxon>Eukaryota</taxon>
        <taxon>Viridiplantae</taxon>
        <taxon>Streptophyta</taxon>
        <taxon>Embryophyta</taxon>
        <taxon>Tracheophyta</taxon>
        <taxon>Spermatophyta</taxon>
        <taxon>Magnoliopsida</taxon>
        <taxon>eudicotyledons</taxon>
        <taxon>Gunneridae</taxon>
        <taxon>Pentapetalae</taxon>
        <taxon>rosids</taxon>
        <taxon>malvids</taxon>
        <taxon>Malvales</taxon>
        <taxon>Malvaceae</taxon>
        <taxon>Malvoideae</taxon>
        <taxon>Gossypium</taxon>
    </lineage>
</organism>
<sequence length="796" mass="88996">MRFFTVRCALMKVNESTVHRQPIVPNRAKLDLSFMAFDLWGTSFTEEENSPFIQPEWQYDLYFGYGIDMIEENALNEKSCIQVLRILIAKADTEIDELEKDLVLLQSELVWAEHEEWHDICCNALRAKINCLDISIRKLRNKDENDIEVYLLMHTEPVEKLHEIMKALLKSFYNEKHEQDVVPDSRSGSLEQSAALHKNQKLNSSDSCFIAKEENNGPNVTPKENFTSSNPSMELEVKKANSSETLANADVKDLMPHFLLPEAGQFDEKSIITSLDLETTKKLKESGRALKDKNVVRHFSLKSAQKRKNNLYRTKVKDAAAQCVNDSDLDASKHSAGRLKKMKKTSSSSLKIVSEEATMQTSISAADMLILDSSSNSMGMTGDLTKEVKEEQTADIIADDLGLIAHKQTTGDSNEMKTLGKHDVKINGCEVQGQDTSNFSNSCLNPEHEGNIQKADKAASLQIRSGLGRARPGLLGRWTGDFGQVESLKFDMDQKLCDFAVKSARKQRTKESKVASMDKNQHSNSLLKGEEKRNDTLQDVMPKEASPSDNEHSALTSLVGPQDENGEDKTFQLMEEKSQMEEVPMSEVVSSDGKLDTNLYMRLQRGKVKTVKPNMESTAADAEESGLNSMENLSNSSPFPKGKRTWKNANNCSLNYSLTRKIIKKTVQHSQCEAEGTSLMLDASQNTMPLPQKKCKNLSSVPIVVEFRASSVQMNISKLHGDLNKSNIVKTEFAESGALVDDLGAKGVVPWPLDASSLMKMKLRDLRAIAKSQKLKKYSTMKKEDLVKRLENGLSC</sequence>
<dbReference type="Pfam" id="PF07498">
    <property type="entry name" value="Rho_N"/>
    <property type="match status" value="1"/>
</dbReference>
<keyword evidence="5" id="KW-1185">Reference proteome</keyword>